<accession>A0A914I4X6</accession>
<dbReference type="Proteomes" id="UP000887572">
    <property type="component" value="Unplaced"/>
</dbReference>
<feature type="region of interest" description="Disordered" evidence="1">
    <location>
        <begin position="57"/>
        <end position="109"/>
    </location>
</feature>
<keyword evidence="2" id="KW-1185">Reference proteome</keyword>
<evidence type="ECO:0000313" key="4">
    <source>
        <dbReference type="WBParaSite" id="Gr19_v10_g6837.t1"/>
    </source>
</evidence>
<sequence>MFRRAKKDKEKKRSDATTNFHQTETENDRSTTGLYQIDTTDFRHGVQHLIAEPAFIPKDNSWSSESQMPVPTSHNFNQPQSDQSSSWHNDNSDTNDGLLGSITKFFVPK</sequence>
<evidence type="ECO:0000256" key="1">
    <source>
        <dbReference type="SAM" id="MobiDB-lite"/>
    </source>
</evidence>
<proteinExistence type="predicted"/>
<organism evidence="2 4">
    <name type="scientific">Globodera rostochiensis</name>
    <name type="common">Golden nematode worm</name>
    <name type="synonym">Heterodera rostochiensis</name>
    <dbReference type="NCBI Taxonomy" id="31243"/>
    <lineage>
        <taxon>Eukaryota</taxon>
        <taxon>Metazoa</taxon>
        <taxon>Ecdysozoa</taxon>
        <taxon>Nematoda</taxon>
        <taxon>Chromadorea</taxon>
        <taxon>Rhabditida</taxon>
        <taxon>Tylenchina</taxon>
        <taxon>Tylenchomorpha</taxon>
        <taxon>Tylenchoidea</taxon>
        <taxon>Heteroderidae</taxon>
        <taxon>Heteroderinae</taxon>
        <taxon>Globodera</taxon>
    </lineage>
</organism>
<feature type="region of interest" description="Disordered" evidence="1">
    <location>
        <begin position="1"/>
        <end position="32"/>
    </location>
</feature>
<name>A0A914I4X6_GLORO</name>
<feature type="compositionally biased region" description="Polar residues" evidence="1">
    <location>
        <begin position="60"/>
        <end position="95"/>
    </location>
</feature>
<dbReference type="WBParaSite" id="Gr19_v10_g6837.t1">
    <property type="protein sequence ID" value="Gr19_v10_g6837.t1"/>
    <property type="gene ID" value="Gr19_v10_g6837"/>
</dbReference>
<dbReference type="AlphaFoldDB" id="A0A914I4X6"/>
<dbReference type="WBParaSite" id="Gr19_v10_g10981.t1">
    <property type="protein sequence ID" value="Gr19_v10_g10981.t1"/>
    <property type="gene ID" value="Gr19_v10_g10981"/>
</dbReference>
<reference evidence="3 4" key="1">
    <citation type="submission" date="2022-11" db="UniProtKB">
        <authorList>
            <consortium name="WormBaseParasite"/>
        </authorList>
    </citation>
    <scope>IDENTIFICATION</scope>
</reference>
<evidence type="ECO:0000313" key="3">
    <source>
        <dbReference type="WBParaSite" id="Gr19_v10_g10981.t1"/>
    </source>
</evidence>
<protein>
    <submittedName>
        <fullName evidence="3 4">Uncharacterized protein</fullName>
    </submittedName>
</protein>
<evidence type="ECO:0000313" key="2">
    <source>
        <dbReference type="Proteomes" id="UP000887572"/>
    </source>
</evidence>